<evidence type="ECO:0000256" key="1">
    <source>
        <dbReference type="SAM" id="MobiDB-lite"/>
    </source>
</evidence>
<sequence length="139" mass="15891">MNWTHDQLEKLGYRPNPDGSYSHSTTAGIHNPKPQPPARPTLDPPPERKETRPPRTALIITRYACRLLDADNFAGGCKPLIDQLRYAKLIEDDDPETIEILFRQTKVKTKAEEMTQVEITRSSGDYKRGKTNLVKTRFD</sequence>
<evidence type="ECO:0000313" key="2">
    <source>
        <dbReference type="EMBL" id="CAB4135959.1"/>
    </source>
</evidence>
<proteinExistence type="predicted"/>
<feature type="compositionally biased region" description="Polar residues" evidence="1">
    <location>
        <begin position="19"/>
        <end position="28"/>
    </location>
</feature>
<gene>
    <name evidence="2" type="ORF">UFOVP300_21</name>
</gene>
<dbReference type="EMBL" id="LR796307">
    <property type="protein sequence ID" value="CAB4135959.1"/>
    <property type="molecule type" value="Genomic_DNA"/>
</dbReference>
<feature type="compositionally biased region" description="Pro residues" evidence="1">
    <location>
        <begin position="33"/>
        <end position="44"/>
    </location>
</feature>
<feature type="compositionally biased region" description="Basic and acidic residues" evidence="1">
    <location>
        <begin position="1"/>
        <end position="12"/>
    </location>
</feature>
<protein>
    <submittedName>
        <fullName evidence="2">Uncharacterized protein</fullName>
    </submittedName>
</protein>
<name>A0A6J5LW61_9CAUD</name>
<organism evidence="2">
    <name type="scientific">uncultured Caudovirales phage</name>
    <dbReference type="NCBI Taxonomy" id="2100421"/>
    <lineage>
        <taxon>Viruses</taxon>
        <taxon>Duplodnaviria</taxon>
        <taxon>Heunggongvirae</taxon>
        <taxon>Uroviricota</taxon>
        <taxon>Caudoviricetes</taxon>
        <taxon>Peduoviridae</taxon>
        <taxon>Maltschvirus</taxon>
        <taxon>Maltschvirus maltsch</taxon>
    </lineage>
</organism>
<reference evidence="2" key="1">
    <citation type="submission" date="2020-04" db="EMBL/GenBank/DDBJ databases">
        <authorList>
            <person name="Chiriac C."/>
            <person name="Salcher M."/>
            <person name="Ghai R."/>
            <person name="Kavagutti S V."/>
        </authorList>
    </citation>
    <scope>NUCLEOTIDE SEQUENCE</scope>
</reference>
<feature type="region of interest" description="Disordered" evidence="1">
    <location>
        <begin position="1"/>
        <end position="55"/>
    </location>
</feature>
<accession>A0A6J5LW61</accession>